<protein>
    <submittedName>
        <fullName evidence="1">Uncharacterized protein</fullName>
    </submittedName>
</protein>
<gene>
    <name evidence="1" type="ORF">mRhiFer1_008192</name>
</gene>
<accession>A0A7J7W7M4</accession>
<dbReference type="AlphaFoldDB" id="A0A7J7W7M4"/>
<organism evidence="1 2">
    <name type="scientific">Rhinolophus ferrumequinum</name>
    <name type="common">Greater horseshoe bat</name>
    <dbReference type="NCBI Taxonomy" id="59479"/>
    <lineage>
        <taxon>Eukaryota</taxon>
        <taxon>Metazoa</taxon>
        <taxon>Chordata</taxon>
        <taxon>Craniata</taxon>
        <taxon>Vertebrata</taxon>
        <taxon>Euteleostomi</taxon>
        <taxon>Mammalia</taxon>
        <taxon>Eutheria</taxon>
        <taxon>Laurasiatheria</taxon>
        <taxon>Chiroptera</taxon>
        <taxon>Yinpterochiroptera</taxon>
        <taxon>Rhinolophoidea</taxon>
        <taxon>Rhinolophidae</taxon>
        <taxon>Rhinolophinae</taxon>
        <taxon>Rhinolophus</taxon>
    </lineage>
</organism>
<dbReference type="EMBL" id="JACAGC010000011">
    <property type="protein sequence ID" value="KAF6333434.1"/>
    <property type="molecule type" value="Genomic_DNA"/>
</dbReference>
<proteinExistence type="predicted"/>
<name>A0A7J7W7M4_RHIFE</name>
<comment type="caution">
    <text evidence="1">The sequence shown here is derived from an EMBL/GenBank/DDBJ whole genome shotgun (WGS) entry which is preliminary data.</text>
</comment>
<evidence type="ECO:0000313" key="1">
    <source>
        <dbReference type="EMBL" id="KAF6333434.1"/>
    </source>
</evidence>
<sequence length="144" mass="15355">MMGPRHRELWQLPGAHATGLHHIWRLTGNFLSRILQVQGAKAYLAHGPHCFRQALSVHKALGESLTHAGLASVAPGALGAKLSQGEETSWATLKTSKSKSSVTVRPPKVHHLATPQGAALRVRAVSLPLMHGSSQVSGLDPNPH</sequence>
<dbReference type="Proteomes" id="UP000585614">
    <property type="component" value="Unassembled WGS sequence"/>
</dbReference>
<reference evidence="1 2" key="1">
    <citation type="journal article" date="2020" name="Nature">
        <title>Six reference-quality genomes reveal evolution of bat adaptations.</title>
        <authorList>
            <person name="Jebb D."/>
            <person name="Huang Z."/>
            <person name="Pippel M."/>
            <person name="Hughes G.M."/>
            <person name="Lavrichenko K."/>
            <person name="Devanna P."/>
            <person name="Winkler S."/>
            <person name="Jermiin L.S."/>
            <person name="Skirmuntt E.C."/>
            <person name="Katzourakis A."/>
            <person name="Burkitt-Gray L."/>
            <person name="Ray D.A."/>
            <person name="Sullivan K.A.M."/>
            <person name="Roscito J.G."/>
            <person name="Kirilenko B.M."/>
            <person name="Davalos L.M."/>
            <person name="Corthals A.P."/>
            <person name="Power M.L."/>
            <person name="Jones G."/>
            <person name="Ransome R.D."/>
            <person name="Dechmann D.K.N."/>
            <person name="Locatelli A.G."/>
            <person name="Puechmaille S.J."/>
            <person name="Fedrigo O."/>
            <person name="Jarvis E.D."/>
            <person name="Hiller M."/>
            <person name="Vernes S.C."/>
            <person name="Myers E.W."/>
            <person name="Teeling E.C."/>
        </authorList>
    </citation>
    <scope>NUCLEOTIDE SEQUENCE [LARGE SCALE GENOMIC DNA]</scope>
    <source>
        <strain evidence="1">MRhiFer1</strain>
        <tissue evidence="1">Lung</tissue>
    </source>
</reference>
<evidence type="ECO:0000313" key="2">
    <source>
        <dbReference type="Proteomes" id="UP000585614"/>
    </source>
</evidence>